<protein>
    <submittedName>
        <fullName evidence="4">Uncharacterized protein</fullName>
    </submittedName>
</protein>
<dbReference type="PRINTS" id="PR01341">
    <property type="entry name" value="SALSPVBPROT"/>
</dbReference>
<keyword evidence="5" id="KW-1185">Reference proteome</keyword>
<evidence type="ECO:0000313" key="4">
    <source>
        <dbReference type="EMBL" id="KAG0293417.1"/>
    </source>
</evidence>
<proteinExistence type="predicted"/>
<dbReference type="Pfam" id="PF03534">
    <property type="entry name" value="SpvB"/>
    <property type="match status" value="1"/>
</dbReference>
<evidence type="ECO:0000256" key="2">
    <source>
        <dbReference type="ARBA" id="ARBA00022525"/>
    </source>
</evidence>
<reference evidence="4 5" key="1">
    <citation type="journal article" date="2020" name="Fungal Divers.">
        <title>Resolving the Mortierellaceae phylogeny through synthesis of multi-gene phylogenetics and phylogenomics.</title>
        <authorList>
            <person name="Vandepol N."/>
            <person name="Liber J."/>
            <person name="Desiro A."/>
            <person name="Na H."/>
            <person name="Kennedy M."/>
            <person name="Barry K."/>
            <person name="Grigoriev I.V."/>
            <person name="Miller A.N."/>
            <person name="O'Donnell K."/>
            <person name="Stajich J.E."/>
            <person name="Bonito G."/>
        </authorList>
    </citation>
    <scope>NUCLEOTIDE SEQUENCE [LARGE SCALE GENOMIC DNA]</scope>
    <source>
        <strain evidence="4 5">AD045</strain>
    </source>
</reference>
<evidence type="ECO:0000256" key="3">
    <source>
        <dbReference type="ARBA" id="ARBA00023026"/>
    </source>
</evidence>
<gene>
    <name evidence="4" type="ORF">BGZ96_002833</name>
</gene>
<sequence>MHDADGSLYLFGKTAQAHIADPAVPTTRIVDWLLEESLSSNGEHIYYEYQAENDMGLTAADKQRDHAAQRYLKRVRYGNWDWAKNLYLWSNPPPNRWHFDLVLDYGERASTVESMPAYDASGAWLLRQDAFSNYTAGFEVRTHRLCRQVLMFHNFPELGLVGGIVRQYAIKSIAKIRMP</sequence>
<organism evidence="4 5">
    <name type="scientific">Linnemannia gamsii</name>
    <dbReference type="NCBI Taxonomy" id="64522"/>
    <lineage>
        <taxon>Eukaryota</taxon>
        <taxon>Fungi</taxon>
        <taxon>Fungi incertae sedis</taxon>
        <taxon>Mucoromycota</taxon>
        <taxon>Mortierellomycotina</taxon>
        <taxon>Mortierellomycetes</taxon>
        <taxon>Mortierellales</taxon>
        <taxon>Mortierellaceae</taxon>
        <taxon>Linnemannia</taxon>
    </lineage>
</organism>
<accession>A0ABQ7K8C0</accession>
<dbReference type="Proteomes" id="UP001194696">
    <property type="component" value="Unassembled WGS sequence"/>
</dbReference>
<keyword evidence="2" id="KW-0964">Secreted</keyword>
<dbReference type="InterPro" id="IPR003284">
    <property type="entry name" value="Sal_SpvB"/>
</dbReference>
<dbReference type="EMBL" id="JAAAIM010000156">
    <property type="protein sequence ID" value="KAG0293417.1"/>
    <property type="molecule type" value="Genomic_DNA"/>
</dbReference>
<evidence type="ECO:0000313" key="5">
    <source>
        <dbReference type="Proteomes" id="UP001194696"/>
    </source>
</evidence>
<comment type="subcellular location">
    <subcellularLocation>
        <location evidence="1">Secreted</location>
    </subcellularLocation>
</comment>
<comment type="caution">
    <text evidence="4">The sequence shown here is derived from an EMBL/GenBank/DDBJ whole genome shotgun (WGS) entry which is preliminary data.</text>
</comment>
<name>A0ABQ7K8C0_9FUNG</name>
<keyword evidence="3" id="KW-0843">Virulence</keyword>
<evidence type="ECO:0000256" key="1">
    <source>
        <dbReference type="ARBA" id="ARBA00004613"/>
    </source>
</evidence>